<dbReference type="PANTHER" id="PTHR23427">
    <property type="entry name" value="SURFEIT LOCUS PROTEIN"/>
    <property type="match status" value="1"/>
</dbReference>
<reference evidence="7 8" key="1">
    <citation type="submission" date="2014-02" db="EMBL/GenBank/DDBJ databases">
        <title>Whole Genome Sequencing Of Bordetella Holmesii, An Emerging Opportunistic Infection Of Humans.</title>
        <authorList>
            <person name="Tettelin H."/>
            <person name="Hooven T.A."/>
            <person name="Hine E."/>
            <person name="Su Q."/>
            <person name="Huard R.C."/>
            <person name="Della-Latta P."/>
            <person name="Daugherty S.C."/>
            <person name="Agrawal S."/>
            <person name="Sengamalay N."/>
            <person name="Tallon L.J."/>
            <person name="Sadzewicz L."/>
            <person name="Whittier S."/>
            <person name="Fraser C.M."/>
            <person name="Ratner A.J."/>
        </authorList>
    </citation>
    <scope>NUCLEOTIDE SEQUENCE [LARGE SCALE GENOMIC DNA]</scope>
    <source>
        <strain evidence="7 8">1058</strain>
    </source>
</reference>
<dbReference type="CDD" id="cd06662">
    <property type="entry name" value="SURF1"/>
    <property type="match status" value="1"/>
</dbReference>
<evidence type="ECO:0000256" key="5">
    <source>
        <dbReference type="ARBA" id="ARBA00023136"/>
    </source>
</evidence>
<proteinExistence type="inferred from homology"/>
<comment type="similarity">
    <text evidence="2 6">Belongs to the SURF1 family.</text>
</comment>
<evidence type="ECO:0000256" key="6">
    <source>
        <dbReference type="RuleBase" id="RU363076"/>
    </source>
</evidence>
<feature type="transmembrane region" description="Helical" evidence="6">
    <location>
        <begin position="134"/>
        <end position="155"/>
    </location>
</feature>
<dbReference type="InterPro" id="IPR045214">
    <property type="entry name" value="Surf1/Surf4"/>
</dbReference>
<evidence type="ECO:0000256" key="2">
    <source>
        <dbReference type="ARBA" id="ARBA00007165"/>
    </source>
</evidence>
<protein>
    <recommendedName>
        <fullName evidence="6">SURF1-like protein</fullName>
    </recommendedName>
</protein>
<keyword evidence="3 6" id="KW-0812">Transmembrane</keyword>
<name>A0ABN0S1P0_9BORD</name>
<comment type="subcellular location">
    <subcellularLocation>
        <location evidence="6">Cell membrane</location>
        <topology evidence="6">Multi-pass membrane protein</topology>
    </subcellularLocation>
    <subcellularLocation>
        <location evidence="1">Membrane</location>
    </subcellularLocation>
</comment>
<evidence type="ECO:0000256" key="3">
    <source>
        <dbReference type="ARBA" id="ARBA00022692"/>
    </source>
</evidence>
<keyword evidence="6" id="KW-1003">Cell membrane</keyword>
<organism evidence="7 8">
    <name type="scientific">Bordetella holmesii 1058</name>
    <dbReference type="NCBI Taxonomy" id="1247648"/>
    <lineage>
        <taxon>Bacteria</taxon>
        <taxon>Pseudomonadati</taxon>
        <taxon>Pseudomonadota</taxon>
        <taxon>Betaproteobacteria</taxon>
        <taxon>Burkholderiales</taxon>
        <taxon>Alcaligenaceae</taxon>
        <taxon>Bordetella</taxon>
    </lineage>
</organism>
<evidence type="ECO:0000256" key="4">
    <source>
        <dbReference type="ARBA" id="ARBA00022989"/>
    </source>
</evidence>
<dbReference type="PANTHER" id="PTHR23427:SF2">
    <property type="entry name" value="SURFEIT LOCUS PROTEIN 1"/>
    <property type="match status" value="1"/>
</dbReference>
<keyword evidence="8" id="KW-1185">Reference proteome</keyword>
<evidence type="ECO:0000313" key="7">
    <source>
        <dbReference type="EMBL" id="EXX95264.1"/>
    </source>
</evidence>
<dbReference type="Pfam" id="PF02104">
    <property type="entry name" value="SURF1"/>
    <property type="match status" value="1"/>
</dbReference>
<evidence type="ECO:0000256" key="1">
    <source>
        <dbReference type="ARBA" id="ARBA00004370"/>
    </source>
</evidence>
<dbReference type="PROSITE" id="PS50895">
    <property type="entry name" value="SURF1"/>
    <property type="match status" value="1"/>
</dbReference>
<keyword evidence="5 6" id="KW-0472">Membrane</keyword>
<accession>A0ABN0S1P0</accession>
<dbReference type="InterPro" id="IPR002994">
    <property type="entry name" value="Surf1/Shy1"/>
</dbReference>
<keyword evidence="4 6" id="KW-1133">Transmembrane helix</keyword>
<sequence>MGRYDFGRQTLVKAVTEMGDGYWVMTPLLRDDGSTILVNRGFVLPAWRQPPQESEDIVVTGLLRMGEPPWGFLRRNDAAAGRWYSRDVRGIAQARGLGAVAPYFIDSDATPGAVNPSRQPADGLTVLRFADHHLVYAITWYALAGLVMAGGIMIARDEKRLRARLAVSGPAPSYDPPLPRR</sequence>
<comment type="caution">
    <text evidence="6">Lacks conserved residue(s) required for the propagation of feature annotation.</text>
</comment>
<evidence type="ECO:0000313" key="8">
    <source>
        <dbReference type="Proteomes" id="UP000023104"/>
    </source>
</evidence>
<comment type="caution">
    <text evidence="7">The sequence shown here is derived from an EMBL/GenBank/DDBJ whole genome shotgun (WGS) entry which is preliminary data.</text>
</comment>
<dbReference type="Proteomes" id="UP000023104">
    <property type="component" value="Unassembled WGS sequence"/>
</dbReference>
<dbReference type="EMBL" id="JDTF01000004">
    <property type="protein sequence ID" value="EXX95264.1"/>
    <property type="molecule type" value="Genomic_DNA"/>
</dbReference>
<gene>
    <name evidence="7" type="ORF">D559_2695</name>
</gene>